<reference evidence="1" key="1">
    <citation type="submission" date="2020-12" db="EMBL/GenBank/DDBJ databases">
        <title>WGS assembly of Carya illinoinensis cv. Pawnee.</title>
        <authorList>
            <person name="Platts A."/>
            <person name="Shu S."/>
            <person name="Wright S."/>
            <person name="Barry K."/>
            <person name="Edger P."/>
            <person name="Pires J.C."/>
            <person name="Schmutz J."/>
        </authorList>
    </citation>
    <scope>NUCLEOTIDE SEQUENCE</scope>
    <source>
        <tissue evidence="1">Leaf</tissue>
    </source>
</reference>
<gene>
    <name evidence="1" type="ORF">CIPAW_05G004300</name>
</gene>
<evidence type="ECO:0000313" key="2">
    <source>
        <dbReference type="Proteomes" id="UP000811609"/>
    </source>
</evidence>
<accession>A0A8T1QDS3</accession>
<keyword evidence="2" id="KW-1185">Reference proteome</keyword>
<organism evidence="1 2">
    <name type="scientific">Carya illinoinensis</name>
    <name type="common">Pecan</name>
    <dbReference type="NCBI Taxonomy" id="32201"/>
    <lineage>
        <taxon>Eukaryota</taxon>
        <taxon>Viridiplantae</taxon>
        <taxon>Streptophyta</taxon>
        <taxon>Embryophyta</taxon>
        <taxon>Tracheophyta</taxon>
        <taxon>Spermatophyta</taxon>
        <taxon>Magnoliopsida</taxon>
        <taxon>eudicotyledons</taxon>
        <taxon>Gunneridae</taxon>
        <taxon>Pentapetalae</taxon>
        <taxon>rosids</taxon>
        <taxon>fabids</taxon>
        <taxon>Fagales</taxon>
        <taxon>Juglandaceae</taxon>
        <taxon>Carya</taxon>
    </lineage>
</organism>
<dbReference type="EMBL" id="CM031813">
    <property type="protein sequence ID" value="KAG6652403.1"/>
    <property type="molecule type" value="Genomic_DNA"/>
</dbReference>
<dbReference type="EMBL" id="CM031813">
    <property type="protein sequence ID" value="KAG6652402.1"/>
    <property type="molecule type" value="Genomic_DNA"/>
</dbReference>
<protein>
    <submittedName>
        <fullName evidence="1">Uncharacterized protein</fullName>
    </submittedName>
</protein>
<dbReference type="Proteomes" id="UP000811609">
    <property type="component" value="Chromosome 5"/>
</dbReference>
<name>A0A8T1QDS3_CARIL</name>
<dbReference type="AlphaFoldDB" id="A0A8T1QDS3"/>
<proteinExistence type="predicted"/>
<evidence type="ECO:0000313" key="1">
    <source>
        <dbReference type="EMBL" id="KAG6652402.1"/>
    </source>
</evidence>
<sequence length="67" mass="7969">MLRSIEDIYGLCTRNMKCFLDENDVSFQMLRTCSFGVVQDELSYHSFSDMVIALLNKEFYSIHFRLF</sequence>
<comment type="caution">
    <text evidence="1">The sequence shown here is derived from an EMBL/GenBank/DDBJ whole genome shotgun (WGS) entry which is preliminary data.</text>
</comment>